<reference evidence="1 2" key="1">
    <citation type="submission" date="2013-02" db="EMBL/GenBank/DDBJ databases">
        <title>The Genome Sequence of Lactobacillus catenaformis F0143.</title>
        <authorList>
            <consortium name="The Broad Institute Genome Sequencing Platform"/>
            <person name="Earl A."/>
            <person name="Ward D."/>
            <person name="Feldgarden M."/>
            <person name="Gevers D."/>
            <person name="Izard J."/>
            <person name="Blanton J.M."/>
            <person name="Mathney J."/>
            <person name="Dewhirst F.E."/>
            <person name="Young S.K."/>
            <person name="Zeng Q."/>
            <person name="Gargeya S."/>
            <person name="Fitzgerald M."/>
            <person name="Haas B."/>
            <person name="Abouelleil A."/>
            <person name="Alvarado L."/>
            <person name="Arachchi H.M."/>
            <person name="Berlin A."/>
            <person name="Chapman S.B."/>
            <person name="Gearin G."/>
            <person name="Goldberg J."/>
            <person name="Griggs A."/>
            <person name="Gujja S."/>
            <person name="Hansen M."/>
            <person name="Heiman D."/>
            <person name="Howarth C."/>
            <person name="Larimer J."/>
            <person name="Lui A."/>
            <person name="MacDonald P.J.P."/>
            <person name="McCowen C."/>
            <person name="Montmayeur A."/>
            <person name="Murphy C."/>
            <person name="Neiman D."/>
            <person name="Pearson M."/>
            <person name="Priest M."/>
            <person name="Roberts A."/>
            <person name="Saif S."/>
            <person name="Shea T."/>
            <person name="Sisk P."/>
            <person name="Stolte C."/>
            <person name="Sykes S."/>
            <person name="Wortman J."/>
            <person name="Nusbaum C."/>
            <person name="Birren B."/>
        </authorList>
    </citation>
    <scope>NUCLEOTIDE SEQUENCE [LARGE SCALE GENOMIC DNA]</scope>
    <source>
        <strain evidence="1 2">OT 569</strain>
    </source>
</reference>
<accession>M2PBE4</accession>
<dbReference type="AlphaFoldDB" id="M2PBE4"/>
<keyword evidence="2" id="KW-1185">Reference proteome</keyword>
<gene>
    <name evidence="1" type="ORF">HMPREF9943_00149</name>
</gene>
<dbReference type="Proteomes" id="UP000011758">
    <property type="component" value="Unassembled WGS sequence"/>
</dbReference>
<evidence type="ECO:0000313" key="2">
    <source>
        <dbReference type="Proteomes" id="UP000011758"/>
    </source>
</evidence>
<dbReference type="EMBL" id="AGEJ01000001">
    <property type="protein sequence ID" value="EMD17717.1"/>
    <property type="molecule type" value="Genomic_DNA"/>
</dbReference>
<comment type="caution">
    <text evidence="1">The sequence shown here is derived from an EMBL/GenBank/DDBJ whole genome shotgun (WGS) entry which is preliminary data.</text>
</comment>
<name>M2PBE4_9FIRM</name>
<sequence length="143" mass="17264">NFLQAMKEGNVKIAKSLLQEPDEKLRKELNYQKEHSNRSYDNFKVFTYNFTSEEAKERVKRFFSNEHTMEYFEKKDKPGMFYKYIDSSYRYVLGSISIQGEDPTFKPYRENERPIYEYAVSVINYKGKLKVIEVVNLDRDHER</sequence>
<organism evidence="1 2">
    <name type="scientific">Eggerthia catenaformis OT 569 = DSM 20559</name>
    <dbReference type="NCBI Taxonomy" id="999415"/>
    <lineage>
        <taxon>Bacteria</taxon>
        <taxon>Bacillati</taxon>
        <taxon>Bacillota</taxon>
        <taxon>Erysipelotrichia</taxon>
        <taxon>Erysipelotrichales</taxon>
        <taxon>Coprobacillaceae</taxon>
        <taxon>Eggerthia</taxon>
    </lineage>
</organism>
<feature type="non-terminal residue" evidence="1">
    <location>
        <position position="1"/>
    </location>
</feature>
<evidence type="ECO:0000313" key="1">
    <source>
        <dbReference type="EMBL" id="EMD17717.1"/>
    </source>
</evidence>
<protein>
    <submittedName>
        <fullName evidence="1">Uncharacterized protein</fullName>
    </submittedName>
</protein>
<dbReference type="RefSeq" id="WP_004801160.1">
    <property type="nucleotide sequence ID" value="NZ_KB446646.1"/>
</dbReference>
<proteinExistence type="predicted"/>
<dbReference type="BioCyc" id="ECAT999415-HMP:GTTI-158-MONOMER"/>